<protein>
    <submittedName>
        <fullName evidence="2">Uncharacterized protein</fullName>
    </submittedName>
</protein>
<name>A0ABR2RK40_9ROSI</name>
<keyword evidence="3" id="KW-1185">Reference proteome</keyword>
<organism evidence="2 3">
    <name type="scientific">Hibiscus sabdariffa</name>
    <name type="common">roselle</name>
    <dbReference type="NCBI Taxonomy" id="183260"/>
    <lineage>
        <taxon>Eukaryota</taxon>
        <taxon>Viridiplantae</taxon>
        <taxon>Streptophyta</taxon>
        <taxon>Embryophyta</taxon>
        <taxon>Tracheophyta</taxon>
        <taxon>Spermatophyta</taxon>
        <taxon>Magnoliopsida</taxon>
        <taxon>eudicotyledons</taxon>
        <taxon>Gunneridae</taxon>
        <taxon>Pentapetalae</taxon>
        <taxon>rosids</taxon>
        <taxon>malvids</taxon>
        <taxon>Malvales</taxon>
        <taxon>Malvaceae</taxon>
        <taxon>Malvoideae</taxon>
        <taxon>Hibiscus</taxon>
    </lineage>
</organism>
<comment type="caution">
    <text evidence="2">The sequence shown here is derived from an EMBL/GenBank/DDBJ whole genome shotgun (WGS) entry which is preliminary data.</text>
</comment>
<proteinExistence type="predicted"/>
<feature type="region of interest" description="Disordered" evidence="1">
    <location>
        <begin position="35"/>
        <end position="77"/>
    </location>
</feature>
<gene>
    <name evidence="2" type="ORF">V6N11_041319</name>
</gene>
<feature type="compositionally biased region" description="Polar residues" evidence="1">
    <location>
        <begin position="68"/>
        <end position="77"/>
    </location>
</feature>
<evidence type="ECO:0000313" key="3">
    <source>
        <dbReference type="Proteomes" id="UP001396334"/>
    </source>
</evidence>
<evidence type="ECO:0000256" key="1">
    <source>
        <dbReference type="SAM" id="MobiDB-lite"/>
    </source>
</evidence>
<sequence>MAFPFALINIRKRQESMRLPNNFIEEASEKGLMLQFGSRSTESRSSDAGNADMERPTHQRKAHKGCMGNQNKSSPPR</sequence>
<dbReference type="Proteomes" id="UP001396334">
    <property type="component" value="Unassembled WGS sequence"/>
</dbReference>
<dbReference type="EMBL" id="JBBPBN010000022">
    <property type="protein sequence ID" value="KAK9013305.1"/>
    <property type="molecule type" value="Genomic_DNA"/>
</dbReference>
<reference evidence="2 3" key="1">
    <citation type="journal article" date="2024" name="G3 (Bethesda)">
        <title>Genome assembly of Hibiscus sabdariffa L. provides insights into metabolisms of medicinal natural products.</title>
        <authorList>
            <person name="Kim T."/>
        </authorList>
    </citation>
    <scope>NUCLEOTIDE SEQUENCE [LARGE SCALE GENOMIC DNA]</scope>
    <source>
        <strain evidence="2">TK-2024</strain>
        <tissue evidence="2">Old leaves</tissue>
    </source>
</reference>
<evidence type="ECO:0000313" key="2">
    <source>
        <dbReference type="EMBL" id="KAK9013305.1"/>
    </source>
</evidence>
<accession>A0ABR2RK40</accession>